<evidence type="ECO:0000313" key="1">
    <source>
        <dbReference type="EMBL" id="EFT83512.1"/>
    </source>
</evidence>
<evidence type="ECO:0000313" key="2">
    <source>
        <dbReference type="Proteomes" id="UP000004946"/>
    </source>
</evidence>
<reference evidence="1 2" key="1">
    <citation type="submission" date="2010-12" db="EMBL/GenBank/DDBJ databases">
        <authorList>
            <person name="Muzny D."/>
            <person name="Qin X."/>
            <person name="Buhay C."/>
            <person name="Dugan-Rocha S."/>
            <person name="Ding Y."/>
            <person name="Chen G."/>
            <person name="Hawes A."/>
            <person name="Holder M."/>
            <person name="Jhangiani S."/>
            <person name="Johnson A."/>
            <person name="Khan Z."/>
            <person name="Li Z."/>
            <person name="Liu W."/>
            <person name="Liu X."/>
            <person name="Perez L."/>
            <person name="Shen H."/>
            <person name="Wang Q."/>
            <person name="Watt J."/>
            <person name="Xi L."/>
            <person name="Xin Y."/>
            <person name="Zhou J."/>
            <person name="Deng J."/>
            <person name="Jiang H."/>
            <person name="Liu Y."/>
            <person name="Qu J."/>
            <person name="Song X.-Z."/>
            <person name="Zhang L."/>
            <person name="Villasana D."/>
            <person name="Johnson A."/>
            <person name="Liu J."/>
            <person name="Liyanage D."/>
            <person name="Lorensuhewa L."/>
            <person name="Robinson T."/>
            <person name="Song A."/>
            <person name="Song B.-B."/>
            <person name="Dinh H."/>
            <person name="Thornton R."/>
            <person name="Coyle M."/>
            <person name="Francisco L."/>
            <person name="Jackson L."/>
            <person name="Javaid M."/>
            <person name="Korchina V."/>
            <person name="Kovar C."/>
            <person name="Mata R."/>
            <person name="Mathew T."/>
            <person name="Ngo R."/>
            <person name="Nguyen L."/>
            <person name="Nguyen N."/>
            <person name="Okwuonu G."/>
            <person name="Ongeri F."/>
            <person name="Pham C."/>
            <person name="Simmons D."/>
            <person name="Wilczek-Boney K."/>
            <person name="Hale W."/>
            <person name="Jakkamsetti A."/>
            <person name="Pham P."/>
            <person name="Ruth R."/>
            <person name="San Lucas F."/>
            <person name="Warren J."/>
            <person name="Zhang J."/>
            <person name="Zhao Z."/>
            <person name="Zhou C."/>
            <person name="Zhu D."/>
            <person name="Lee S."/>
            <person name="Bess C."/>
            <person name="Blankenburg K."/>
            <person name="Forbes L."/>
            <person name="Fu Q."/>
            <person name="Gubbala S."/>
            <person name="Hirani K."/>
            <person name="Jayaseelan J.C."/>
            <person name="Lara F."/>
            <person name="Munidasa M."/>
            <person name="Palculict T."/>
            <person name="Patil S."/>
            <person name="Pu L.-L."/>
            <person name="Saada N."/>
            <person name="Tang L."/>
            <person name="Weissenberger G."/>
            <person name="Zhu Y."/>
            <person name="Hemphill L."/>
            <person name="Shang Y."/>
            <person name="Youmans B."/>
            <person name="Ayvaz T."/>
            <person name="Ross M."/>
            <person name="Santibanez J."/>
            <person name="Aqrawi P."/>
            <person name="Gross S."/>
            <person name="Joshi V."/>
            <person name="Fowler G."/>
            <person name="Nazareth L."/>
            <person name="Reid J."/>
            <person name="Worley K."/>
            <person name="Petrosino J."/>
            <person name="Highlander S."/>
            <person name="Gibbs R."/>
        </authorList>
    </citation>
    <scope>NUCLEOTIDE SEQUENCE [LARGE SCALE GENOMIC DNA]</scope>
    <source>
        <strain evidence="1 2">DSM 10105</strain>
    </source>
</reference>
<gene>
    <name evidence="1" type="ORF">HMPREF0620_0517</name>
</gene>
<organism evidence="1 2">
    <name type="scientific">Parascardovia denticolens DSM 10105 = JCM 12538</name>
    <dbReference type="NCBI Taxonomy" id="864564"/>
    <lineage>
        <taxon>Bacteria</taxon>
        <taxon>Bacillati</taxon>
        <taxon>Actinomycetota</taxon>
        <taxon>Actinomycetes</taxon>
        <taxon>Bifidobacteriales</taxon>
        <taxon>Bifidobacteriaceae</taxon>
        <taxon>Parascardovia</taxon>
    </lineage>
</organism>
<proteinExistence type="predicted"/>
<dbReference type="Proteomes" id="UP000004946">
    <property type="component" value="Chromosome"/>
</dbReference>
<dbReference type="HOGENOM" id="CLU_218012_0_0_11"/>
<comment type="caution">
    <text evidence="1">The sequence shown here is derived from an EMBL/GenBank/DDBJ whole genome shotgun (WGS) entry which is preliminary data.</text>
</comment>
<accession>E6K131</accession>
<dbReference type="EMBL" id="AEON01000001">
    <property type="protein sequence ID" value="EFT83512.1"/>
    <property type="molecule type" value="Genomic_DNA"/>
</dbReference>
<dbReference type="AlphaFoldDB" id="E6K131"/>
<sequence>MRFQSTLPLRGATGWADVSGAVNTISIHAPLAGSDRRREK</sequence>
<keyword evidence="2" id="KW-1185">Reference proteome</keyword>
<name>E6K131_PARDN</name>
<protein>
    <submittedName>
        <fullName evidence="1">Uncharacterized protein</fullName>
    </submittedName>
</protein>